<organism evidence="2 3">
    <name type="scientific">Synoicihabitans lomoniglobus</name>
    <dbReference type="NCBI Taxonomy" id="2909285"/>
    <lineage>
        <taxon>Bacteria</taxon>
        <taxon>Pseudomonadati</taxon>
        <taxon>Verrucomicrobiota</taxon>
        <taxon>Opitutia</taxon>
        <taxon>Opitutales</taxon>
        <taxon>Opitutaceae</taxon>
        <taxon>Synoicihabitans</taxon>
    </lineage>
</organism>
<name>A0AAF0A040_9BACT</name>
<dbReference type="InterPro" id="IPR011467">
    <property type="entry name" value="DUF1573"/>
</dbReference>
<dbReference type="Pfam" id="PF07610">
    <property type="entry name" value="DUF1573"/>
    <property type="match status" value="1"/>
</dbReference>
<dbReference type="InterPro" id="IPR013783">
    <property type="entry name" value="Ig-like_fold"/>
</dbReference>
<gene>
    <name evidence="2" type="ORF">PXH66_16640</name>
</gene>
<dbReference type="Proteomes" id="UP001218638">
    <property type="component" value="Chromosome"/>
</dbReference>
<evidence type="ECO:0000313" key="3">
    <source>
        <dbReference type="Proteomes" id="UP001218638"/>
    </source>
</evidence>
<dbReference type="AlphaFoldDB" id="A0AAF0A040"/>
<dbReference type="Gene3D" id="2.60.40.10">
    <property type="entry name" value="Immunoglobulins"/>
    <property type="match status" value="1"/>
</dbReference>
<keyword evidence="3" id="KW-1185">Reference proteome</keyword>
<proteinExistence type="predicted"/>
<dbReference type="KEGG" id="slom:PXH66_16640"/>
<protein>
    <submittedName>
        <fullName evidence="2">DUF1573 domain-containing protein</fullName>
    </submittedName>
</protein>
<accession>A0AAF0A040</accession>
<reference evidence="2" key="1">
    <citation type="submission" date="2023-03" db="EMBL/GenBank/DDBJ databases">
        <title>Lomoglobus Profundus gen. nov., sp. nov., a novel member of the phylum Verrucomicrobia, isolated from deep-marine sediment of South China Sea.</title>
        <authorList>
            <person name="Ahmad T."/>
            <person name="Ishaq S.E."/>
            <person name="Wang F."/>
        </authorList>
    </citation>
    <scope>NUCLEOTIDE SEQUENCE</scope>
    <source>
        <strain evidence="2">LMO-M01</strain>
    </source>
</reference>
<evidence type="ECO:0000313" key="2">
    <source>
        <dbReference type="EMBL" id="WED63967.1"/>
    </source>
</evidence>
<feature type="chain" id="PRO_5042114341" evidence="1">
    <location>
        <begin position="27"/>
        <end position="229"/>
    </location>
</feature>
<keyword evidence="1" id="KW-0732">Signal</keyword>
<feature type="signal peptide" evidence="1">
    <location>
        <begin position="1"/>
        <end position="26"/>
    </location>
</feature>
<dbReference type="EMBL" id="CP119075">
    <property type="protein sequence ID" value="WED63967.1"/>
    <property type="molecule type" value="Genomic_DNA"/>
</dbReference>
<sequence length="229" mass="24991">MIVFGSTVARSARSLLLLLGALSLQAELEWDQAQQSVELPVGAKQHVATYAFTNRSDQPVTIIDLQVDCDCTTAALPQRAFAPGESSELKLTLDTRGLEGEVNRELLVKLRHGEGAGAQVKTVSLQLKALITPWFTLSPRVLFWPLSAQAEERSLTVQLATTDRPLQLRLGDLPSGLETHLSLGTDPTTYMLTARPTDSTQAASWHLPLQLYAGDDELLAESSVYLLVR</sequence>
<evidence type="ECO:0000256" key="1">
    <source>
        <dbReference type="SAM" id="SignalP"/>
    </source>
</evidence>
<dbReference type="RefSeq" id="WP_330930672.1">
    <property type="nucleotide sequence ID" value="NZ_CP119075.1"/>
</dbReference>